<proteinExistence type="predicted"/>
<dbReference type="STRING" id="178035.A0A154P5Q8"/>
<name>A0A154P5Q8_DUFNO</name>
<organism evidence="2 3">
    <name type="scientific">Dufourea novaeangliae</name>
    <name type="common">Sweat bee</name>
    <dbReference type="NCBI Taxonomy" id="178035"/>
    <lineage>
        <taxon>Eukaryota</taxon>
        <taxon>Metazoa</taxon>
        <taxon>Ecdysozoa</taxon>
        <taxon>Arthropoda</taxon>
        <taxon>Hexapoda</taxon>
        <taxon>Insecta</taxon>
        <taxon>Pterygota</taxon>
        <taxon>Neoptera</taxon>
        <taxon>Endopterygota</taxon>
        <taxon>Hymenoptera</taxon>
        <taxon>Apocrita</taxon>
        <taxon>Aculeata</taxon>
        <taxon>Apoidea</taxon>
        <taxon>Anthophila</taxon>
        <taxon>Halictidae</taxon>
        <taxon>Rophitinae</taxon>
        <taxon>Dufourea</taxon>
    </lineage>
</organism>
<gene>
    <name evidence="2" type="ORF">WN55_10439</name>
</gene>
<dbReference type="Pfam" id="PF14924">
    <property type="entry name" value="MAP10_N"/>
    <property type="match status" value="1"/>
</dbReference>
<dbReference type="OrthoDB" id="7682862at2759"/>
<keyword evidence="3" id="KW-1185">Reference proteome</keyword>
<protein>
    <submittedName>
        <fullName evidence="2">Uncharacterized protein</fullName>
    </submittedName>
</protein>
<reference evidence="2 3" key="1">
    <citation type="submission" date="2015-07" db="EMBL/GenBank/DDBJ databases">
        <title>The genome of Dufourea novaeangliae.</title>
        <authorList>
            <person name="Pan H."/>
            <person name="Kapheim K."/>
        </authorList>
    </citation>
    <scope>NUCLEOTIDE SEQUENCE [LARGE SCALE GENOMIC DNA]</scope>
    <source>
        <strain evidence="2">0120121106</strain>
        <tissue evidence="2">Whole body</tissue>
    </source>
</reference>
<evidence type="ECO:0000256" key="1">
    <source>
        <dbReference type="SAM" id="MobiDB-lite"/>
    </source>
</evidence>
<accession>A0A154P5Q8</accession>
<feature type="region of interest" description="Disordered" evidence="1">
    <location>
        <begin position="204"/>
        <end position="251"/>
    </location>
</feature>
<evidence type="ECO:0000313" key="3">
    <source>
        <dbReference type="Proteomes" id="UP000076502"/>
    </source>
</evidence>
<dbReference type="OMA" id="MSCFGGH"/>
<feature type="compositionally biased region" description="Basic residues" evidence="1">
    <location>
        <begin position="231"/>
        <end position="251"/>
    </location>
</feature>
<dbReference type="Proteomes" id="UP000076502">
    <property type="component" value="Unassembled WGS sequence"/>
</dbReference>
<sequence length="251" mass="28791">MSCFGGRDERLYMLSMLVHKLTLTKGKINDIGEFPVAIKIKFLHFPVFEITREDFYAYKPPPPEDEGCTLRFMIGRSCMFVMQPKELVHELQSTIVKVGVFRVGDTYPTAETEITLPGCLCDQVAMSQNDTENLPKPFVVKDKYNLIDPGDNPSGTLEMEMTLVCLGRSYMTHYEMHPQFFAFRNQDKEREFCVRRLVPPSYHPDGVEKDISQFPDRTTLNELRGIDPNAQRKKGKKGKKKKKGGKKKGKK</sequence>
<dbReference type="AlphaFoldDB" id="A0A154P5Q8"/>
<dbReference type="EMBL" id="KQ434809">
    <property type="protein sequence ID" value="KZC06528.1"/>
    <property type="molecule type" value="Genomic_DNA"/>
</dbReference>
<evidence type="ECO:0000313" key="2">
    <source>
        <dbReference type="EMBL" id="KZC06528.1"/>
    </source>
</evidence>